<dbReference type="InterPro" id="IPR023398">
    <property type="entry name" value="TIF_eIF4e-like"/>
</dbReference>
<proteinExistence type="predicted"/>
<dbReference type="EMBL" id="MN739023">
    <property type="protein sequence ID" value="QHT35579.1"/>
    <property type="molecule type" value="Genomic_DNA"/>
</dbReference>
<dbReference type="GO" id="GO:0000340">
    <property type="term" value="F:RNA 7-methylguanosine cap binding"/>
    <property type="evidence" value="ECO:0007669"/>
    <property type="project" value="TreeGrafter"/>
</dbReference>
<dbReference type="PANTHER" id="PTHR11960:SF66">
    <property type="entry name" value="EUKARYOTIC TRANSLATION INITIATION FACTOR 4E TYPE 3"/>
    <property type="match status" value="1"/>
</dbReference>
<dbReference type="Gene3D" id="3.30.760.10">
    <property type="entry name" value="RNA Cap, Translation Initiation Factor Eif4e"/>
    <property type="match status" value="1"/>
</dbReference>
<evidence type="ECO:0000313" key="5">
    <source>
        <dbReference type="EMBL" id="QHT35579.1"/>
    </source>
</evidence>
<keyword evidence="2" id="KW-0810">Translation regulation</keyword>
<name>A0A6C0F4T1_9ZZZZ</name>
<dbReference type="InterPro" id="IPR001040">
    <property type="entry name" value="TIF_eIF_4E"/>
</dbReference>
<dbReference type="GO" id="GO:0003743">
    <property type="term" value="F:translation initiation factor activity"/>
    <property type="evidence" value="ECO:0007669"/>
    <property type="project" value="UniProtKB-KW"/>
</dbReference>
<evidence type="ECO:0000256" key="4">
    <source>
        <dbReference type="ARBA" id="ARBA00022917"/>
    </source>
</evidence>
<evidence type="ECO:0000256" key="3">
    <source>
        <dbReference type="ARBA" id="ARBA00022884"/>
    </source>
</evidence>
<evidence type="ECO:0000256" key="2">
    <source>
        <dbReference type="ARBA" id="ARBA00022845"/>
    </source>
</evidence>
<sequence>MSDSTPMPNTWVLWYHDPNDSNYAESSYTNIATLSTPADFWTVIDAISKDAWESGMYFFMREGYRPLWEAPEHIRGGAWSKRVDAKDTCEMFIDAMAHCFVNGFLTNYKEAIVGVSVSPKGQFHIIKVWNTTTNITDKKLFAPSLKMKSADDIVYKAHNTRPK</sequence>
<dbReference type="GO" id="GO:0016281">
    <property type="term" value="C:eukaryotic translation initiation factor 4F complex"/>
    <property type="evidence" value="ECO:0007669"/>
    <property type="project" value="TreeGrafter"/>
</dbReference>
<dbReference type="SUPFAM" id="SSF55418">
    <property type="entry name" value="eIF4e-like"/>
    <property type="match status" value="1"/>
</dbReference>
<evidence type="ECO:0008006" key="6">
    <source>
        <dbReference type="Google" id="ProtNLM"/>
    </source>
</evidence>
<accession>A0A6C0F4T1</accession>
<organism evidence="5">
    <name type="scientific">viral metagenome</name>
    <dbReference type="NCBI Taxonomy" id="1070528"/>
    <lineage>
        <taxon>unclassified sequences</taxon>
        <taxon>metagenomes</taxon>
        <taxon>organismal metagenomes</taxon>
    </lineage>
</organism>
<protein>
    <recommendedName>
        <fullName evidence="6">Eukaryotic translation initiation factor 4E</fullName>
    </recommendedName>
</protein>
<dbReference type="PANTHER" id="PTHR11960">
    <property type="entry name" value="EUKARYOTIC TRANSLATION INITIATION FACTOR 4E RELATED"/>
    <property type="match status" value="1"/>
</dbReference>
<keyword evidence="3" id="KW-0694">RNA-binding</keyword>
<reference evidence="5" key="1">
    <citation type="journal article" date="2020" name="Nature">
        <title>Giant virus diversity and host interactions through global metagenomics.</title>
        <authorList>
            <person name="Schulz F."/>
            <person name="Roux S."/>
            <person name="Paez-Espino D."/>
            <person name="Jungbluth S."/>
            <person name="Walsh D.A."/>
            <person name="Denef V.J."/>
            <person name="McMahon K.D."/>
            <person name="Konstantinidis K.T."/>
            <person name="Eloe-Fadrosh E.A."/>
            <person name="Kyrpides N.C."/>
            <person name="Woyke T."/>
        </authorList>
    </citation>
    <scope>NUCLEOTIDE SEQUENCE</scope>
    <source>
        <strain evidence="5">GVMAG-M-3300009180-45</strain>
    </source>
</reference>
<keyword evidence="1" id="KW-0396">Initiation factor</keyword>
<keyword evidence="4" id="KW-0648">Protein biosynthesis</keyword>
<dbReference type="AlphaFoldDB" id="A0A6C0F4T1"/>
<evidence type="ECO:0000256" key="1">
    <source>
        <dbReference type="ARBA" id="ARBA00022540"/>
    </source>
</evidence>
<dbReference type="Pfam" id="PF01652">
    <property type="entry name" value="IF4E"/>
    <property type="match status" value="1"/>
</dbReference>
<dbReference type="GO" id="GO:0006417">
    <property type="term" value="P:regulation of translation"/>
    <property type="evidence" value="ECO:0007669"/>
    <property type="project" value="UniProtKB-KW"/>
</dbReference>